<dbReference type="Pfam" id="PF00196">
    <property type="entry name" value="GerE"/>
    <property type="match status" value="1"/>
</dbReference>
<protein>
    <submittedName>
        <fullName evidence="5">LuxR family transcriptional regulator</fullName>
    </submittedName>
</protein>
<dbReference type="Proteomes" id="UP000023430">
    <property type="component" value="Unassembled WGS sequence"/>
</dbReference>
<evidence type="ECO:0000256" key="1">
    <source>
        <dbReference type="ARBA" id="ARBA00023015"/>
    </source>
</evidence>
<dbReference type="PROSITE" id="PS50043">
    <property type="entry name" value="HTH_LUXR_2"/>
    <property type="match status" value="1"/>
</dbReference>
<reference evidence="5 6" key="1">
    <citation type="submission" date="2014-01" db="EMBL/GenBank/DDBJ databases">
        <title>Roseivivax isoporae LMG 25204 Genome Sequencing.</title>
        <authorList>
            <person name="Lai Q."/>
            <person name="Li G."/>
            <person name="Shao Z."/>
        </authorList>
    </citation>
    <scope>NUCLEOTIDE SEQUENCE [LARGE SCALE GENOMIC DNA]</scope>
    <source>
        <strain evidence="5 6">LMG 25204</strain>
    </source>
</reference>
<dbReference type="RefSeq" id="WP_043765659.1">
    <property type="nucleotide sequence ID" value="NZ_JAME01000002.1"/>
</dbReference>
<keyword evidence="2" id="KW-0238">DNA-binding</keyword>
<dbReference type="InterPro" id="IPR005143">
    <property type="entry name" value="TF_LuxR_autoind-bd_dom"/>
</dbReference>
<dbReference type="InterPro" id="IPR000792">
    <property type="entry name" value="Tscrpt_reg_LuxR_C"/>
</dbReference>
<dbReference type="Gene3D" id="1.10.10.10">
    <property type="entry name" value="Winged helix-like DNA-binding domain superfamily/Winged helix DNA-binding domain"/>
    <property type="match status" value="1"/>
</dbReference>
<dbReference type="PRINTS" id="PR00038">
    <property type="entry name" value="HTHLUXR"/>
</dbReference>
<evidence type="ECO:0000256" key="3">
    <source>
        <dbReference type="ARBA" id="ARBA00023163"/>
    </source>
</evidence>
<dbReference type="Pfam" id="PF03472">
    <property type="entry name" value="Autoind_bind"/>
    <property type="match status" value="1"/>
</dbReference>
<dbReference type="PANTHER" id="PTHR44688">
    <property type="entry name" value="DNA-BINDING TRANSCRIPTIONAL ACTIVATOR DEVR_DOSR"/>
    <property type="match status" value="1"/>
</dbReference>
<evidence type="ECO:0000313" key="6">
    <source>
        <dbReference type="Proteomes" id="UP000023430"/>
    </source>
</evidence>
<dbReference type="SMART" id="SM00421">
    <property type="entry name" value="HTH_LUXR"/>
    <property type="match status" value="1"/>
</dbReference>
<sequence length="233" mass="26104">MKLIDLAELPGDTERFDKYLHRLCDELEFDFASYAVSHPLTNDVQGYHTYPEAWKEHYGRSGYHTIDPTIYQSMRSVAPVDWSRFRRDENFSSVFNDASEFGISPRGLTVPIRGPLGECGLLSVTRNCVDREWDMLKSKVMGNLQTAAVHIHDHVVQSRQMASLLGASQLSTREVEILQWCAMGKTQQDIAAILGISHRTVEVHLRSSRTKLSALTTAQAVGRALVCGVIEPG</sequence>
<feature type="domain" description="HTH luxR-type" evidence="4">
    <location>
        <begin position="163"/>
        <end position="228"/>
    </location>
</feature>
<evidence type="ECO:0000313" key="5">
    <source>
        <dbReference type="EMBL" id="ETX30667.1"/>
    </source>
</evidence>
<accession>X7FCN9</accession>
<proteinExistence type="predicted"/>
<dbReference type="PANTHER" id="PTHR44688:SF16">
    <property type="entry name" value="DNA-BINDING TRANSCRIPTIONAL ACTIVATOR DEVR_DOSR"/>
    <property type="match status" value="1"/>
</dbReference>
<dbReference type="AlphaFoldDB" id="X7FCN9"/>
<dbReference type="eggNOG" id="COG2197">
    <property type="taxonomic scope" value="Bacteria"/>
</dbReference>
<comment type="caution">
    <text evidence="5">The sequence shown here is derived from an EMBL/GenBank/DDBJ whole genome shotgun (WGS) entry which is preliminary data.</text>
</comment>
<dbReference type="SUPFAM" id="SSF46894">
    <property type="entry name" value="C-terminal effector domain of the bipartite response regulators"/>
    <property type="match status" value="1"/>
</dbReference>
<evidence type="ECO:0000259" key="4">
    <source>
        <dbReference type="PROSITE" id="PS50043"/>
    </source>
</evidence>
<dbReference type="OrthoDB" id="9803630at2"/>
<evidence type="ECO:0000256" key="2">
    <source>
        <dbReference type="ARBA" id="ARBA00023125"/>
    </source>
</evidence>
<dbReference type="GO" id="GO:0006355">
    <property type="term" value="P:regulation of DNA-templated transcription"/>
    <property type="evidence" value="ECO:0007669"/>
    <property type="project" value="InterPro"/>
</dbReference>
<dbReference type="InterPro" id="IPR036388">
    <property type="entry name" value="WH-like_DNA-bd_sf"/>
</dbReference>
<dbReference type="EMBL" id="JAME01000002">
    <property type="protein sequence ID" value="ETX30667.1"/>
    <property type="molecule type" value="Genomic_DNA"/>
</dbReference>
<name>X7FCN9_9RHOB</name>
<dbReference type="InterPro" id="IPR036693">
    <property type="entry name" value="TF_LuxR_autoind-bd_dom_sf"/>
</dbReference>
<dbReference type="GO" id="GO:0003677">
    <property type="term" value="F:DNA binding"/>
    <property type="evidence" value="ECO:0007669"/>
    <property type="project" value="UniProtKB-KW"/>
</dbReference>
<keyword evidence="3" id="KW-0804">Transcription</keyword>
<dbReference type="PATRIC" id="fig|1449351.3.peg.322"/>
<gene>
    <name evidence="5" type="ORF">RISW2_07605</name>
</gene>
<keyword evidence="1" id="KW-0805">Transcription regulation</keyword>
<dbReference type="SUPFAM" id="SSF75516">
    <property type="entry name" value="Pheromone-binding domain of LuxR-like quorum-sensing transcription factors"/>
    <property type="match status" value="1"/>
</dbReference>
<keyword evidence="6" id="KW-1185">Reference proteome</keyword>
<dbReference type="STRING" id="1449351.RISW2_07605"/>
<organism evidence="5 6">
    <name type="scientific">Roseivivax isoporae LMG 25204</name>
    <dbReference type="NCBI Taxonomy" id="1449351"/>
    <lineage>
        <taxon>Bacteria</taxon>
        <taxon>Pseudomonadati</taxon>
        <taxon>Pseudomonadota</taxon>
        <taxon>Alphaproteobacteria</taxon>
        <taxon>Rhodobacterales</taxon>
        <taxon>Roseobacteraceae</taxon>
        <taxon>Roseivivax</taxon>
    </lineage>
</organism>
<dbReference type="InterPro" id="IPR016032">
    <property type="entry name" value="Sig_transdc_resp-reg_C-effctor"/>
</dbReference>
<dbReference type="Gene3D" id="3.30.450.80">
    <property type="entry name" value="Transcription factor LuxR-like, autoinducer-binding domain"/>
    <property type="match status" value="1"/>
</dbReference>
<dbReference type="CDD" id="cd06170">
    <property type="entry name" value="LuxR_C_like"/>
    <property type="match status" value="1"/>
</dbReference>